<organism evidence="7 8">
    <name type="scientific">Promicromonospora vindobonensis</name>
    <dbReference type="NCBI Taxonomy" id="195748"/>
    <lineage>
        <taxon>Bacteria</taxon>
        <taxon>Bacillati</taxon>
        <taxon>Actinomycetota</taxon>
        <taxon>Actinomycetes</taxon>
        <taxon>Micrococcales</taxon>
        <taxon>Promicromonosporaceae</taxon>
        <taxon>Promicromonospora</taxon>
    </lineage>
</organism>
<feature type="signal peptide" evidence="3">
    <location>
        <begin position="1"/>
        <end position="44"/>
    </location>
</feature>
<dbReference type="Proteomes" id="UP001597479">
    <property type="component" value="Unassembled WGS sequence"/>
</dbReference>
<evidence type="ECO:0000256" key="1">
    <source>
        <dbReference type="ARBA" id="ARBA00022729"/>
    </source>
</evidence>
<keyword evidence="8" id="KW-1185">Reference proteome</keyword>
<dbReference type="Gene3D" id="2.60.40.10">
    <property type="entry name" value="Immunoglobulins"/>
    <property type="match status" value="1"/>
</dbReference>
<dbReference type="InterPro" id="IPR025141">
    <property type="entry name" value="DUF4082"/>
</dbReference>
<feature type="domain" description="SbsA Ig-like" evidence="4">
    <location>
        <begin position="1062"/>
        <end position="1156"/>
    </location>
</feature>
<dbReference type="EMBL" id="JBHUOG010000002">
    <property type="protein sequence ID" value="MFD2797219.1"/>
    <property type="molecule type" value="Genomic_DNA"/>
</dbReference>
<dbReference type="Pfam" id="PF17957">
    <property type="entry name" value="Big_7"/>
    <property type="match status" value="1"/>
</dbReference>
<dbReference type="Pfam" id="PF20254">
    <property type="entry name" value="DMFA2_C"/>
    <property type="match status" value="1"/>
</dbReference>
<feature type="domain" description="DUF4082" evidence="5">
    <location>
        <begin position="916"/>
        <end position="1053"/>
    </location>
</feature>
<protein>
    <submittedName>
        <fullName evidence="7">DUF4082 domain-containing protein</fullName>
    </submittedName>
</protein>
<evidence type="ECO:0000313" key="7">
    <source>
        <dbReference type="EMBL" id="MFD2797219.1"/>
    </source>
</evidence>
<dbReference type="InterPro" id="IPR013783">
    <property type="entry name" value="Ig-like_fold"/>
</dbReference>
<proteinExistence type="predicted"/>
<dbReference type="RefSeq" id="WP_377190090.1">
    <property type="nucleotide sequence ID" value="NZ_JBHUOG010000002.1"/>
</dbReference>
<feature type="domain" description="N,N-dimethylformamidase beta subunit-like C-terminal" evidence="6">
    <location>
        <begin position="105"/>
        <end position="502"/>
    </location>
</feature>
<feature type="domain" description="DUF4082" evidence="5">
    <location>
        <begin position="1172"/>
        <end position="1309"/>
    </location>
</feature>
<gene>
    <name evidence="7" type="ORF">ACFS27_26915</name>
</gene>
<evidence type="ECO:0000259" key="4">
    <source>
        <dbReference type="Pfam" id="PF13205"/>
    </source>
</evidence>
<evidence type="ECO:0000256" key="3">
    <source>
        <dbReference type="SAM" id="SignalP"/>
    </source>
</evidence>
<dbReference type="InterPro" id="IPR014755">
    <property type="entry name" value="Cu-Rt/internalin_Ig-like"/>
</dbReference>
<evidence type="ECO:0000259" key="5">
    <source>
        <dbReference type="Pfam" id="PF13313"/>
    </source>
</evidence>
<keyword evidence="1 3" id="KW-0732">Signal</keyword>
<dbReference type="Gene3D" id="2.60.40.1220">
    <property type="match status" value="1"/>
</dbReference>
<evidence type="ECO:0000313" key="8">
    <source>
        <dbReference type="Proteomes" id="UP001597479"/>
    </source>
</evidence>
<reference evidence="8" key="1">
    <citation type="journal article" date="2019" name="Int. J. Syst. Evol. Microbiol.">
        <title>The Global Catalogue of Microorganisms (GCM) 10K type strain sequencing project: providing services to taxonomists for standard genome sequencing and annotation.</title>
        <authorList>
            <consortium name="The Broad Institute Genomics Platform"/>
            <consortium name="The Broad Institute Genome Sequencing Center for Infectious Disease"/>
            <person name="Wu L."/>
            <person name="Ma J."/>
        </authorList>
    </citation>
    <scope>NUCLEOTIDE SEQUENCE [LARGE SCALE GENOMIC DNA]</scope>
    <source>
        <strain evidence="8">CCM 7044</strain>
    </source>
</reference>
<evidence type="ECO:0000259" key="6">
    <source>
        <dbReference type="Pfam" id="PF20254"/>
    </source>
</evidence>
<dbReference type="Pfam" id="PF13205">
    <property type="entry name" value="Big_5"/>
    <property type="match status" value="2"/>
</dbReference>
<feature type="domain" description="SbsA Ig-like" evidence="4">
    <location>
        <begin position="801"/>
        <end position="899"/>
    </location>
</feature>
<dbReference type="Pfam" id="PF13313">
    <property type="entry name" value="DUF4082"/>
    <property type="match status" value="3"/>
</dbReference>
<feature type="region of interest" description="Disordered" evidence="2">
    <location>
        <begin position="532"/>
        <end position="551"/>
    </location>
</feature>
<accession>A0ABW5W228</accession>
<name>A0ABW5W228_9MICO</name>
<dbReference type="InterPro" id="IPR032812">
    <property type="entry name" value="SbsA_Ig"/>
</dbReference>
<feature type="chain" id="PRO_5045773116" evidence="3">
    <location>
        <begin position="45"/>
        <end position="1316"/>
    </location>
</feature>
<comment type="caution">
    <text evidence="7">The sequence shown here is derived from an EMBL/GenBank/DDBJ whole genome shotgun (WGS) entry which is preliminary data.</text>
</comment>
<evidence type="ECO:0000256" key="2">
    <source>
        <dbReference type="SAM" id="MobiDB-lite"/>
    </source>
</evidence>
<dbReference type="InterPro" id="IPR046540">
    <property type="entry name" value="DMFA2_C"/>
</dbReference>
<sequence length="1316" mass="136834">MGHFPARPAARSRRVRRVPAVFAVAVLALSSGLVAVAPATTAEAAPCDPGGNPVVCENSKPGTEPQVWEIDGAGDPSIQGFATQMSVDTGSRVSFKIDTNARAYTIDIYRTGWYQGLGARKVAQVTPSVTLPQTQPECAWSEPVELVDCGSWAVSAGWDVPATAVSGVYVAHLTRTDTGGQSHITFIVRDDGSTSDLVFQTADTTWQAYNTYGGSSFYSGGANQRAYKLSYNRPFNTRGLASGRDFYFSAEYAMVRFLEQNGYDVTYIAGADTHRDGARLLNHKTFLSVGHDEYWSGPQRTAVEQARDAGVHLAFFAGNEMYWRTRWEPSVAGPSTNHRTLVSYKETWSRAKIDPSSEWTGTWRDPRYASTAAGAGRPEGELIGTQYMVNYSDLPLTVTAEEGKLRIWRGTTLTSLPTGTSQALAQHTVGYESNEDLDNGFRPKGLIRMSTTVGDVPEYLQDFGNTVAPGATRHNITMYKAASGALVFSAGTVQWSWGLDQQHDGDGAPADSRMRQATVNLFADMGVQPDTLASGITPATRTTDATGPSTQIQSPAAQQSFAGGSSVTVTGTASDAAGRVAGVEVSLDGGQTWHPATGRASWTYTGQIFGSGAVGIRARAVDDSANIGAAASLGVQVTCPCTVFGTTPPTNAPADDSSAVELGMRFVAAADGYVSGVRFHKGAANTGVHRGTLWSAAGEPLASVEFTGESATGWQKASFVRPVPVVAGETYVVSYTAPSGGYTATPWAFQAQGRAAGPLTVQGGFGAAPAGLFGAAGTVPTQSWENTAYYVDPVFTYIDDSPLVGTAHAPVAGEVSVPLDGRVRITFSKPAVASTIGFTVTDEAGNAVAGSVSYDAPTRTATFTPSAPLAGFAQHTAVVTARSAEGAQLSDGGTWSFRTVRPPSATCPCGIYDETTVPDLAAAADPDAVVLGMRFSPRLAGHVSGLQFWKSAEIQGPFVASLWAENGQLVAQATITHPVARGWQDVEFDAPVAVTAGQEYTVGYRAPTGRYPATLGALAAPRTVGDLSTPQNAGVYLYGSGRPTTSTSSSYLVDVAYTPSPVAPTVVSRTPSAGAFDVQASTDVSVTASRPLAAGGTLTLTGPGSQAVPGSLAINGTTATLDPAANLLAGTTYTARFAGTTTDGGTIAPTTWSFTTQAAAGACPCLIFGGDVPPMASADDGAAVELGTQFSAARDGVVGAVRFYRGPNNPGPHTVTLWSDTGAPLASAEAPSGGGEGWQTVPLPDPVAITAGTTYVVSYLAPQGGYAAGAGYFAQQRVIGPLTTPVDAGRYAYGGGFPQYSWQGTGYWVEPVFTDQ</sequence>
<feature type="compositionally biased region" description="Polar residues" evidence="2">
    <location>
        <begin position="537"/>
        <end position="551"/>
    </location>
</feature>
<dbReference type="InterPro" id="IPR014756">
    <property type="entry name" value="Ig_E-set"/>
</dbReference>
<feature type="domain" description="DUF4082" evidence="5">
    <location>
        <begin position="648"/>
        <end position="791"/>
    </location>
</feature>
<dbReference type="SUPFAM" id="SSF81296">
    <property type="entry name" value="E set domains"/>
    <property type="match status" value="1"/>
</dbReference>